<evidence type="ECO:0000313" key="33">
    <source>
        <dbReference type="Ensembl" id="ENSLACP00000003903.2"/>
    </source>
</evidence>
<evidence type="ECO:0000256" key="25">
    <source>
        <dbReference type="ARBA" id="ARBA00093582"/>
    </source>
</evidence>
<dbReference type="Pfam" id="PF00084">
    <property type="entry name" value="Sushi"/>
    <property type="match status" value="2"/>
</dbReference>
<comment type="subunit">
    <text evidence="25">Catalytic component of the C3 convertase of the alternative complement pathway, also named C3bBb, composed of complement factor B Bb and complement C3b. Catalytic component of the C5 convertase of the alternative complement pathway, also named C3bBb3b, composed of complement factor B Bb and additional molecules of complement C3b. Interacts to CFP; this interaction contributes to the stabilization of the active C3-convertase enzyme complex.</text>
</comment>
<comment type="cofactor">
    <cofactor evidence="2">
        <name>Mn(2+)</name>
        <dbReference type="ChEBI" id="CHEBI:29035"/>
    </cofactor>
</comment>
<dbReference type="GO" id="GO:0009986">
    <property type="term" value="C:cell surface"/>
    <property type="evidence" value="ECO:0007669"/>
    <property type="project" value="UniProtKB-SubCell"/>
</dbReference>
<comment type="function">
    <text evidence="21">Involved in proliferation and differentiation of preactivated B-lymphocytes, rapid spreading of peripheral blood monocytes, stimulation of lymphocyte blastogenesis and lysis of erythrocytes.</text>
</comment>
<evidence type="ECO:0000259" key="30">
    <source>
        <dbReference type="PROSITE" id="PS50234"/>
    </source>
</evidence>
<dbReference type="InterPro" id="IPR043504">
    <property type="entry name" value="Peptidase_S1_PA_chymotrypsin"/>
</dbReference>
<evidence type="ECO:0000259" key="31">
    <source>
        <dbReference type="PROSITE" id="PS50240"/>
    </source>
</evidence>
<evidence type="ECO:0000256" key="18">
    <source>
        <dbReference type="ARBA" id="ARBA00023162"/>
    </source>
</evidence>
<protein>
    <recommendedName>
        <fullName evidence="7">Complement factor B</fullName>
        <ecNumber evidence="6">3.4.21.47</ecNumber>
    </recommendedName>
    <alternativeName>
        <fullName evidence="20">C3/C5 convertase</fullName>
    </alternativeName>
</protein>
<sequence length="764" mass="85318">MFSLFTVSFLLILLNLTVSLPSSNLQVQNKQCDEKDIAIEGGNFTLSYGFEIGSTLKYICPAGMVPFPLQVRECKHSGRWTPLTAPSGSTVSKSSCKPIKCPRPVEFEFGQYYPRFASYNVGDTLEFECFEGYSLRGSSSRTCQMNGKWNGTTTICDSGSGHCHNPGIPLGASKVGTQYRINDKVKYKCEGGLILVGSSERTCLESTDWTGTEPLCRVKYTFDTPEEAALFFGASLSAVMATENLDDKENLGRKLKLEKGGKVHLYILIDASSSVGEKEFKKATHCADQLIKRIASYDVVPKFGIIAFATIPQHIIRMSDDASDDIDEVLSELENRKYEDLTDHGTGTNIDAALDEVLKMMLFLRERNKAEFELVRHLVVLLSDGKANMGGSPERTIVKIQDLLGIGKNKDIPRDDYLDIYTFGVGADIDEIELNNLASKKDGERHSFLLETYKDLEELFDQIVDEENTASMCGLAKQNKKADGQQRNPWLVSIETRRDGKVHNCKGTLISAQWVLTAAHCFTIQDKSHLVNIWVGGKLVSVSNLTLHDKYNINKKKAEGIEEFYDYDVALVKLKKKLLLGDDVRAMCIPCTEATNWALRKPRVGTTCKDHAAELLSVGLTEAFFVTEGKEKDELDRKLVRIKTTGDHKRLCNEDAKKAEFYVNVTDVSKVVTDRFLCTGGTEPQVDPNTCKGDSGGPIIISKKMRYVQVAVISWGVKDTCKIQKSFTYARDFHLNLFKVIPWLQEHLKDEEFKFIPLGNIASD</sequence>
<dbReference type="RefSeq" id="XP_006013281.1">
    <property type="nucleotide sequence ID" value="XM_006013219.3"/>
</dbReference>
<dbReference type="SMART" id="SM00020">
    <property type="entry name" value="Tryp_SPc"/>
    <property type="match status" value="1"/>
</dbReference>
<dbReference type="CDD" id="cd00190">
    <property type="entry name" value="Tryp_SPc"/>
    <property type="match status" value="1"/>
</dbReference>
<evidence type="ECO:0000256" key="16">
    <source>
        <dbReference type="ARBA" id="ARBA00022859"/>
    </source>
</evidence>
<dbReference type="STRING" id="7897.ENSLACP00000003903"/>
<dbReference type="GeneTree" id="ENSGT00940000158605"/>
<comment type="cofactor">
    <cofactor evidence="3">
        <name>Mg(2+)</name>
        <dbReference type="ChEBI" id="CHEBI:18420"/>
    </cofactor>
</comment>
<dbReference type="SUPFAM" id="SSF57535">
    <property type="entry name" value="Complement control module/SCR domain"/>
    <property type="match status" value="3"/>
</dbReference>
<dbReference type="EC" id="3.4.21.47" evidence="6"/>
<dbReference type="PANTHER" id="PTHR46393">
    <property type="entry name" value="SUSHI DOMAIN-CONTAINING PROTEIN"/>
    <property type="match status" value="1"/>
</dbReference>
<keyword evidence="14 28" id="KW-0378">Hydrolase</keyword>
<dbReference type="KEGG" id="lcm:102360987"/>
<evidence type="ECO:0000256" key="7">
    <source>
        <dbReference type="ARBA" id="ARBA00018671"/>
    </source>
</evidence>
<dbReference type="GO" id="GO:0006508">
    <property type="term" value="P:proteolysis"/>
    <property type="evidence" value="ECO:0007669"/>
    <property type="project" value="UniProtKB-KW"/>
</dbReference>
<evidence type="ECO:0000256" key="1">
    <source>
        <dbReference type="ARBA" id="ARBA00000061"/>
    </source>
</evidence>
<dbReference type="InterPro" id="IPR011360">
    <property type="entry name" value="Compl_C2_B"/>
</dbReference>
<reference evidence="33" key="3">
    <citation type="submission" date="2025-09" db="UniProtKB">
        <authorList>
            <consortium name="Ensembl"/>
        </authorList>
    </citation>
    <scope>IDENTIFICATION</scope>
</reference>
<evidence type="ECO:0000256" key="6">
    <source>
        <dbReference type="ARBA" id="ARBA00011934"/>
    </source>
</evidence>
<comment type="caution">
    <text evidence="27">Lacks conserved residue(s) required for the propagation of feature annotation.</text>
</comment>
<evidence type="ECO:0000256" key="3">
    <source>
        <dbReference type="ARBA" id="ARBA00001946"/>
    </source>
</evidence>
<dbReference type="Proteomes" id="UP000008672">
    <property type="component" value="Unassembled WGS sequence"/>
</dbReference>
<feature type="disulfide bond" evidence="27">
    <location>
        <begin position="129"/>
        <end position="156"/>
    </location>
</feature>
<evidence type="ECO:0000256" key="24">
    <source>
        <dbReference type="ARBA" id="ARBA00093516"/>
    </source>
</evidence>
<evidence type="ECO:0000313" key="34">
    <source>
        <dbReference type="Proteomes" id="UP000008672"/>
    </source>
</evidence>
<dbReference type="InterPro" id="IPR036465">
    <property type="entry name" value="vWFA_dom_sf"/>
</dbReference>
<dbReference type="InterPro" id="IPR018114">
    <property type="entry name" value="TRYPSIN_HIS"/>
</dbReference>
<feature type="chain" id="PRO_5003578926" description="Complement factor B" evidence="29">
    <location>
        <begin position="20"/>
        <end position="764"/>
    </location>
</feature>
<dbReference type="PRINTS" id="PR00722">
    <property type="entry name" value="CHYMOTRYPSIN"/>
</dbReference>
<dbReference type="Pfam" id="PF00092">
    <property type="entry name" value="VWA"/>
    <property type="match status" value="1"/>
</dbReference>
<evidence type="ECO:0000256" key="19">
    <source>
        <dbReference type="ARBA" id="ARBA00023180"/>
    </source>
</evidence>
<dbReference type="PANTHER" id="PTHR46393:SF1">
    <property type="entry name" value="COMPLEMENT FACTOR B"/>
    <property type="match status" value="1"/>
</dbReference>
<dbReference type="EMBL" id="AFYH01254027">
    <property type="status" value="NOT_ANNOTATED_CDS"/>
    <property type="molecule type" value="Genomic_DNA"/>
</dbReference>
<evidence type="ECO:0000256" key="9">
    <source>
        <dbReference type="ARBA" id="ARBA00022588"/>
    </source>
</evidence>
<comment type="subunit">
    <text evidence="24">Monomer. Interacts with complement C3b; this interaction is dependent on the presence of Mg(2+).</text>
</comment>
<dbReference type="Pfam" id="PF00089">
    <property type="entry name" value="Trypsin"/>
    <property type="match status" value="1"/>
</dbReference>
<dbReference type="EMBL" id="AFYH01254029">
    <property type="status" value="NOT_ANNOTATED_CDS"/>
    <property type="molecule type" value="Genomic_DNA"/>
</dbReference>
<keyword evidence="11 28" id="KW-0645">Protease</keyword>
<dbReference type="AlphaFoldDB" id="H3A2N2"/>
<evidence type="ECO:0000256" key="26">
    <source>
        <dbReference type="PIRSR" id="PIRSR001154-1"/>
    </source>
</evidence>
<dbReference type="SMART" id="SM00032">
    <property type="entry name" value="CCP"/>
    <property type="match status" value="3"/>
</dbReference>
<feature type="disulfide bond" evidence="27">
    <location>
        <begin position="189"/>
        <end position="216"/>
    </location>
</feature>
<gene>
    <name evidence="33" type="primary">LOC102360987</name>
</gene>
<dbReference type="Gene3D" id="3.40.50.410">
    <property type="entry name" value="von Willebrand factor, type A domain"/>
    <property type="match status" value="1"/>
</dbReference>
<feature type="active site" description="Charge relay system" evidence="26">
    <location>
        <position position="568"/>
    </location>
</feature>
<evidence type="ECO:0000256" key="14">
    <source>
        <dbReference type="ARBA" id="ARBA00022801"/>
    </source>
</evidence>
<dbReference type="InterPro" id="IPR035976">
    <property type="entry name" value="Sushi/SCR/CCP_sf"/>
</dbReference>
<dbReference type="InterPro" id="IPR000436">
    <property type="entry name" value="Sushi_SCR_CCP_dom"/>
</dbReference>
<evidence type="ECO:0000256" key="11">
    <source>
        <dbReference type="ARBA" id="ARBA00022670"/>
    </source>
</evidence>
<dbReference type="InterPro" id="IPR009003">
    <property type="entry name" value="Peptidase_S1_PA"/>
</dbReference>
<dbReference type="MEROPS" id="S01.196"/>
<comment type="catalytic activity">
    <reaction evidence="1">
        <text>Cleavage of Arg-|-Ser bond in complement component C3 alpha-chain to yield C3a and C3b, and Arg-|-Xaa bond in complement component C5 alpha-chain to yield C5a and C5b.</text>
        <dbReference type="EC" id="3.4.21.47"/>
    </reaction>
</comment>
<evidence type="ECO:0000256" key="8">
    <source>
        <dbReference type="ARBA" id="ARBA00022525"/>
    </source>
</evidence>
<keyword evidence="8" id="KW-0964">Secreted</keyword>
<comment type="function">
    <text evidence="23">Precursor of the catalytic component of the C3 and C5 convertase complexes of the alternative pathway of the complement system, a cascade of proteins that leads to phagocytosis and breakdown of pathogens and signaling that strengthens the adaptive immune system. The alternative complement pathway acts as an amplification loop that enhances other complement pathways (classical, lectin and GZMK) by promoting formation of additional C3 and C5 convertases. CFB is cleaved and activated by CFD to generate Ba and Bb chains; Bb chain constituting the catalytic component of the C3 and C5 convertases.</text>
</comment>
<evidence type="ECO:0000256" key="29">
    <source>
        <dbReference type="SAM" id="SignalP"/>
    </source>
</evidence>
<keyword evidence="19" id="KW-0325">Glycoprotein</keyword>
<dbReference type="SUPFAM" id="SSF50494">
    <property type="entry name" value="Trypsin-like serine proteases"/>
    <property type="match status" value="1"/>
</dbReference>
<comment type="function">
    <text evidence="22">Serine protease component of the complement C3 and C5 convertase complexes of the alternative complement pathway. Following cleavage and activation by factor D (CFD), forms the C3 convertase together with complement C3b. As part of the C3 convertase, cleaves and activates C3 into C3a anaphylatoxin and C3b opsonin, the next components of the complement pathways. When an additional complement C3b molecule binds to the C3 convertase, forms the C5 convertase, which cleaves and activates C5 into C5a anaphylatoxin and C5b component of the membrane attack complex.</text>
</comment>
<evidence type="ECO:0000256" key="15">
    <source>
        <dbReference type="ARBA" id="ARBA00022825"/>
    </source>
</evidence>
<dbReference type="InterPro" id="IPR001314">
    <property type="entry name" value="Peptidase_S1A"/>
</dbReference>
<dbReference type="Ensembl" id="ENSLACT00000003938.2">
    <property type="protein sequence ID" value="ENSLACP00000003903.2"/>
    <property type="gene ID" value="ENSLACG00000003478.2"/>
</dbReference>
<evidence type="ECO:0000256" key="28">
    <source>
        <dbReference type="RuleBase" id="RU363034"/>
    </source>
</evidence>
<dbReference type="PROSITE" id="PS50234">
    <property type="entry name" value="VWFA"/>
    <property type="match status" value="1"/>
</dbReference>
<dbReference type="GeneID" id="102360987"/>
<organism evidence="33 34">
    <name type="scientific">Latimeria chalumnae</name>
    <name type="common">Coelacanth</name>
    <dbReference type="NCBI Taxonomy" id="7897"/>
    <lineage>
        <taxon>Eukaryota</taxon>
        <taxon>Metazoa</taxon>
        <taxon>Chordata</taxon>
        <taxon>Craniata</taxon>
        <taxon>Vertebrata</taxon>
        <taxon>Euteleostomi</taxon>
        <taxon>Coelacanthiformes</taxon>
        <taxon>Coelacanthidae</taxon>
        <taxon>Latimeria</taxon>
    </lineage>
</organism>
<keyword evidence="10 27" id="KW-0768">Sushi</keyword>
<dbReference type="CDD" id="cd00033">
    <property type="entry name" value="CCP"/>
    <property type="match status" value="3"/>
</dbReference>
<dbReference type="InterPro" id="IPR001254">
    <property type="entry name" value="Trypsin_dom"/>
</dbReference>
<feature type="domain" description="VWFA" evidence="30">
    <location>
        <begin position="264"/>
        <end position="463"/>
    </location>
</feature>
<dbReference type="EMBL" id="AFYH01254028">
    <property type="status" value="NOT_ANNOTATED_CDS"/>
    <property type="molecule type" value="Genomic_DNA"/>
</dbReference>
<evidence type="ECO:0000256" key="27">
    <source>
        <dbReference type="PROSITE-ProRule" id="PRU00302"/>
    </source>
</evidence>
<proteinExistence type="predicted"/>
<keyword evidence="12 29" id="KW-0732">Signal</keyword>
<dbReference type="Bgee" id="ENSLACG00000003478">
    <property type="expression patterns" value="Expressed in pharyngeal gill and 2 other cell types or tissues"/>
</dbReference>
<dbReference type="SUPFAM" id="SSF53300">
    <property type="entry name" value="vWA-like"/>
    <property type="match status" value="1"/>
</dbReference>
<dbReference type="Gene3D" id="2.40.10.10">
    <property type="entry name" value="Trypsin-like serine proteases"/>
    <property type="match status" value="2"/>
</dbReference>
<keyword evidence="15 28" id="KW-0720">Serine protease</keyword>
<evidence type="ECO:0000256" key="2">
    <source>
        <dbReference type="ARBA" id="ARBA00001936"/>
    </source>
</evidence>
<keyword evidence="17 27" id="KW-1015">Disulfide bond</keyword>
<comment type="subcellular location">
    <subcellularLocation>
        <location evidence="4">Cell surface</location>
    </subcellularLocation>
    <subcellularLocation>
        <location evidence="5">Secreted</location>
    </subcellularLocation>
</comment>
<feature type="signal peptide" evidence="29">
    <location>
        <begin position="1"/>
        <end position="19"/>
    </location>
</feature>
<dbReference type="OMA" id="PQKGHEN"/>
<evidence type="ECO:0000256" key="4">
    <source>
        <dbReference type="ARBA" id="ARBA00004241"/>
    </source>
</evidence>
<feature type="domain" description="Sushi" evidence="32">
    <location>
        <begin position="161"/>
        <end position="218"/>
    </location>
</feature>
<feature type="active site" description="Charge relay system" evidence="26">
    <location>
        <position position="695"/>
    </location>
</feature>
<dbReference type="FunCoup" id="H3A2N2">
    <property type="interactions" value="166"/>
</dbReference>
<evidence type="ECO:0000256" key="5">
    <source>
        <dbReference type="ARBA" id="ARBA00004613"/>
    </source>
</evidence>
<reference evidence="34" key="1">
    <citation type="submission" date="2011-08" db="EMBL/GenBank/DDBJ databases">
        <title>The draft genome of Latimeria chalumnae.</title>
        <authorList>
            <person name="Di Palma F."/>
            <person name="Alfoldi J."/>
            <person name="Johnson J."/>
            <person name="Berlin A."/>
            <person name="Gnerre S."/>
            <person name="Jaffe D."/>
            <person name="MacCallum I."/>
            <person name="Young S."/>
            <person name="Walker B.J."/>
            <person name="Lander E."/>
            <person name="Lindblad-Toh K."/>
        </authorList>
    </citation>
    <scope>NUCLEOTIDE SEQUENCE [LARGE SCALE GENOMIC DNA]</scope>
    <source>
        <strain evidence="34">Wild caught</strain>
    </source>
</reference>
<feature type="domain" description="Peptidase S1" evidence="31">
    <location>
        <begin position="463"/>
        <end position="749"/>
    </location>
</feature>
<evidence type="ECO:0000256" key="20">
    <source>
        <dbReference type="ARBA" id="ARBA00029636"/>
    </source>
</evidence>
<evidence type="ECO:0000256" key="21">
    <source>
        <dbReference type="ARBA" id="ARBA00093327"/>
    </source>
</evidence>
<keyword evidence="34" id="KW-1185">Reference proteome</keyword>
<keyword evidence="9" id="KW-0399">Innate immunity</keyword>
<evidence type="ECO:0000259" key="32">
    <source>
        <dbReference type="PROSITE" id="PS50923"/>
    </source>
</evidence>
<evidence type="ECO:0000256" key="22">
    <source>
        <dbReference type="ARBA" id="ARBA00093402"/>
    </source>
</evidence>
<accession>H3A2N2</accession>
<keyword evidence="16" id="KW-0391">Immunity</keyword>
<dbReference type="GO" id="GO:0070062">
    <property type="term" value="C:extracellular exosome"/>
    <property type="evidence" value="ECO:0007669"/>
    <property type="project" value="TreeGrafter"/>
</dbReference>
<dbReference type="PROSITE" id="PS00135">
    <property type="entry name" value="TRYPSIN_SER"/>
    <property type="match status" value="1"/>
</dbReference>
<dbReference type="PIRSF" id="PIRSF001154">
    <property type="entry name" value="Compl_C2_B"/>
    <property type="match status" value="1"/>
</dbReference>
<feature type="domain" description="Sushi" evidence="32">
    <location>
        <begin position="99"/>
        <end position="158"/>
    </location>
</feature>
<dbReference type="OrthoDB" id="6127264at2759"/>
<dbReference type="GO" id="GO:0006957">
    <property type="term" value="P:complement activation, alternative pathway"/>
    <property type="evidence" value="ECO:0007669"/>
    <property type="project" value="UniProtKB-KW"/>
</dbReference>
<evidence type="ECO:0000256" key="10">
    <source>
        <dbReference type="ARBA" id="ARBA00022659"/>
    </source>
</evidence>
<dbReference type="InterPro" id="IPR033116">
    <property type="entry name" value="TRYPSIN_SER"/>
</dbReference>
<reference evidence="33" key="2">
    <citation type="submission" date="2025-08" db="UniProtKB">
        <authorList>
            <consortium name="Ensembl"/>
        </authorList>
    </citation>
    <scope>IDENTIFICATION</scope>
</reference>
<name>H3A2N2_LATCH</name>
<dbReference type="EMBL" id="AFYH01254026">
    <property type="status" value="NOT_ANNOTATED_CDS"/>
    <property type="molecule type" value="Genomic_DNA"/>
</dbReference>
<dbReference type="InterPro" id="IPR002035">
    <property type="entry name" value="VWF_A"/>
</dbReference>
<keyword evidence="18" id="KW-0179">Complement alternate pathway</keyword>
<feature type="domain" description="Sushi" evidence="32">
    <location>
        <begin position="30"/>
        <end position="98"/>
    </location>
</feature>
<dbReference type="InParanoid" id="H3A2N2"/>
<evidence type="ECO:0000256" key="12">
    <source>
        <dbReference type="ARBA" id="ARBA00022729"/>
    </source>
</evidence>
<evidence type="ECO:0000256" key="17">
    <source>
        <dbReference type="ARBA" id="ARBA00023157"/>
    </source>
</evidence>
<dbReference type="GO" id="GO:0004252">
    <property type="term" value="F:serine-type endopeptidase activity"/>
    <property type="evidence" value="ECO:0007669"/>
    <property type="project" value="UniProtKB-EC"/>
</dbReference>
<evidence type="ECO:0000256" key="13">
    <source>
        <dbReference type="ARBA" id="ARBA00022737"/>
    </source>
</evidence>
<dbReference type="GO" id="GO:0009617">
    <property type="term" value="P:response to bacterium"/>
    <property type="evidence" value="ECO:0007669"/>
    <property type="project" value="TreeGrafter"/>
</dbReference>
<dbReference type="PROSITE" id="PS50923">
    <property type="entry name" value="SUSHI"/>
    <property type="match status" value="3"/>
</dbReference>
<evidence type="ECO:0000256" key="23">
    <source>
        <dbReference type="ARBA" id="ARBA00093434"/>
    </source>
</evidence>
<keyword evidence="13" id="KW-0677">Repeat</keyword>
<dbReference type="eggNOG" id="KOG3627">
    <property type="taxonomic scope" value="Eukaryota"/>
</dbReference>
<dbReference type="PROSITE" id="PS50240">
    <property type="entry name" value="TRYPSIN_DOM"/>
    <property type="match status" value="1"/>
</dbReference>
<dbReference type="Gene3D" id="2.10.70.10">
    <property type="entry name" value="Complement Module, domain 1"/>
    <property type="match status" value="3"/>
</dbReference>
<dbReference type="EMBL" id="AFYH01254031">
    <property type="status" value="NOT_ANNOTATED_CDS"/>
    <property type="molecule type" value="Genomic_DNA"/>
</dbReference>
<dbReference type="EMBL" id="AFYH01254030">
    <property type="status" value="NOT_ANNOTATED_CDS"/>
    <property type="molecule type" value="Genomic_DNA"/>
</dbReference>
<dbReference type="SMART" id="SM00327">
    <property type="entry name" value="VWA"/>
    <property type="match status" value="1"/>
</dbReference>
<dbReference type="PROSITE" id="PS00134">
    <property type="entry name" value="TRYPSIN_HIS"/>
    <property type="match status" value="1"/>
</dbReference>
<feature type="active site" description="Charge relay system" evidence="26">
    <location>
        <position position="520"/>
    </location>
</feature>